<dbReference type="EMBL" id="VSSQ01057580">
    <property type="protein sequence ID" value="MPN11373.1"/>
    <property type="molecule type" value="Genomic_DNA"/>
</dbReference>
<gene>
    <name evidence="1" type="ORF">SDC9_158674</name>
</gene>
<accession>A0A645FG77</accession>
<comment type="caution">
    <text evidence="1">The sequence shown here is derived from an EMBL/GenBank/DDBJ whole genome shotgun (WGS) entry which is preliminary data.</text>
</comment>
<protein>
    <submittedName>
        <fullName evidence="1">Uncharacterized protein</fullName>
    </submittedName>
</protein>
<sequence length="91" mass="9997">MPFSEGETAYAKDKRLGFTSALTNHYSNTGIYISPAYLNLSSYGDFKFIEPLINEDNQNAAMVVTDTTHPNLGGYKNLAFATYSAIGFLSK</sequence>
<evidence type="ECO:0000313" key="1">
    <source>
        <dbReference type="EMBL" id="MPN11373.1"/>
    </source>
</evidence>
<name>A0A645FG77_9ZZZZ</name>
<proteinExistence type="predicted"/>
<dbReference type="AlphaFoldDB" id="A0A645FG77"/>
<organism evidence="1">
    <name type="scientific">bioreactor metagenome</name>
    <dbReference type="NCBI Taxonomy" id="1076179"/>
    <lineage>
        <taxon>unclassified sequences</taxon>
        <taxon>metagenomes</taxon>
        <taxon>ecological metagenomes</taxon>
    </lineage>
</organism>
<reference evidence="1" key="1">
    <citation type="submission" date="2019-08" db="EMBL/GenBank/DDBJ databases">
        <authorList>
            <person name="Kucharzyk K."/>
            <person name="Murdoch R.W."/>
            <person name="Higgins S."/>
            <person name="Loffler F."/>
        </authorList>
    </citation>
    <scope>NUCLEOTIDE SEQUENCE</scope>
</reference>